<keyword evidence="7" id="KW-1133">Transmembrane helix</keyword>
<keyword evidence="11" id="KW-1185">Reference proteome</keyword>
<feature type="coiled-coil region" evidence="6">
    <location>
        <begin position="284"/>
        <end position="329"/>
    </location>
</feature>
<evidence type="ECO:0000259" key="9">
    <source>
        <dbReference type="PROSITE" id="PS50113"/>
    </source>
</evidence>
<reference evidence="10" key="1">
    <citation type="submission" date="2019-10" db="EMBL/GenBank/DDBJ databases">
        <title>Draft genome sequece of Microseira wollei NIES-4236.</title>
        <authorList>
            <person name="Yamaguchi H."/>
            <person name="Suzuki S."/>
            <person name="Kawachi M."/>
        </authorList>
    </citation>
    <scope>NUCLEOTIDE SEQUENCE</scope>
    <source>
        <strain evidence="10">NIES-4236</strain>
    </source>
</reference>
<dbReference type="PANTHER" id="PTHR43304:SF1">
    <property type="entry name" value="PAC DOMAIN-CONTAINING PROTEIN"/>
    <property type="match status" value="1"/>
</dbReference>
<keyword evidence="7" id="KW-0812">Transmembrane</keyword>
<dbReference type="SUPFAM" id="SSF55785">
    <property type="entry name" value="PYP-like sensor domain (PAS domain)"/>
    <property type="match status" value="2"/>
</dbReference>
<comment type="caution">
    <text evidence="10">The sequence shown here is derived from an EMBL/GenBank/DDBJ whole genome shotgun (WGS) entry which is preliminary data.</text>
</comment>
<dbReference type="GO" id="GO:0004673">
    <property type="term" value="F:protein histidine kinase activity"/>
    <property type="evidence" value="ECO:0007669"/>
    <property type="project" value="UniProtKB-EC"/>
</dbReference>
<keyword evidence="6" id="KW-0175">Coiled coil</keyword>
<keyword evidence="3" id="KW-0597">Phosphoprotein</keyword>
<dbReference type="NCBIfam" id="TIGR00229">
    <property type="entry name" value="sensory_box"/>
    <property type="match status" value="2"/>
</dbReference>
<evidence type="ECO:0000313" key="10">
    <source>
        <dbReference type="EMBL" id="GET39322.1"/>
    </source>
</evidence>
<dbReference type="InterPro" id="IPR052162">
    <property type="entry name" value="Sensor_kinase/Photoreceptor"/>
</dbReference>
<evidence type="ECO:0000256" key="2">
    <source>
        <dbReference type="ARBA" id="ARBA00012438"/>
    </source>
</evidence>
<dbReference type="PROSITE" id="PS50112">
    <property type="entry name" value="PAS"/>
    <property type="match status" value="1"/>
</dbReference>
<evidence type="ECO:0000256" key="6">
    <source>
        <dbReference type="SAM" id="Coils"/>
    </source>
</evidence>
<dbReference type="EMBL" id="BLAY01000063">
    <property type="protein sequence ID" value="GET39322.1"/>
    <property type="molecule type" value="Genomic_DNA"/>
</dbReference>
<evidence type="ECO:0000256" key="1">
    <source>
        <dbReference type="ARBA" id="ARBA00000085"/>
    </source>
</evidence>
<sequence>MSSGSLKKVFARVAGGVPLKTVLMVPFVVQTTITVGLVGYLSFKNGQQTVNNLAHELMIQVSDRIDQHLKSYTALPQQIVQLVADDLELGKIHLYSPNLQNLDADFLKRIQVFNSVSFIYAGNEQGKFIGAVPVRKDGQLSYIIEVTDGTTNKNYVSYALKESEAKYRRQAENVPSFVYRFVLHSDGIQEFTYVSPGVRELYEYEAEIIAKNPQLPWQVTHPEDVASLKETILISAQTLQPWKWEGRIIPPSGRLKWVQGISRPEKQPLGDIIWDGVIIDITERKQAEQLIEEYQRTLETQVKQRTAQLAQEITERKQIEAALVESEARYRGILEDQTELIARFKPDGTLTFVNQAFCRYFGLTREELIGYHYEPVIFEQDREHVARLVNSISR</sequence>
<dbReference type="Gene3D" id="3.30.450.20">
    <property type="entry name" value="PAS domain"/>
    <property type="match status" value="2"/>
</dbReference>
<evidence type="ECO:0000256" key="5">
    <source>
        <dbReference type="ARBA" id="ARBA00022777"/>
    </source>
</evidence>
<dbReference type="InterPro" id="IPR013655">
    <property type="entry name" value="PAS_fold_3"/>
</dbReference>
<dbReference type="InterPro" id="IPR000014">
    <property type="entry name" value="PAS"/>
</dbReference>
<proteinExistence type="predicted"/>
<keyword evidence="7" id="KW-0472">Membrane</keyword>
<keyword evidence="4" id="KW-0808">Transferase</keyword>
<dbReference type="InterPro" id="IPR013767">
    <property type="entry name" value="PAS_fold"/>
</dbReference>
<evidence type="ECO:0000256" key="7">
    <source>
        <dbReference type="SAM" id="Phobius"/>
    </source>
</evidence>
<keyword evidence="5 10" id="KW-0418">Kinase</keyword>
<accession>A0AAV3XG17</accession>
<dbReference type="CDD" id="cd00130">
    <property type="entry name" value="PAS"/>
    <property type="match status" value="2"/>
</dbReference>
<dbReference type="InterPro" id="IPR035965">
    <property type="entry name" value="PAS-like_dom_sf"/>
</dbReference>
<evidence type="ECO:0000259" key="8">
    <source>
        <dbReference type="PROSITE" id="PS50112"/>
    </source>
</evidence>
<dbReference type="SMART" id="SM00091">
    <property type="entry name" value="PAS"/>
    <property type="match status" value="2"/>
</dbReference>
<protein>
    <recommendedName>
        <fullName evidence="2">histidine kinase</fullName>
        <ecNumber evidence="2">2.7.13.3</ecNumber>
    </recommendedName>
</protein>
<evidence type="ECO:0000256" key="4">
    <source>
        <dbReference type="ARBA" id="ARBA00022679"/>
    </source>
</evidence>
<dbReference type="Proteomes" id="UP001050975">
    <property type="component" value="Unassembled WGS sequence"/>
</dbReference>
<dbReference type="PROSITE" id="PS50113">
    <property type="entry name" value="PAC"/>
    <property type="match status" value="1"/>
</dbReference>
<dbReference type="GO" id="GO:0006355">
    <property type="term" value="P:regulation of DNA-templated transcription"/>
    <property type="evidence" value="ECO:0007669"/>
    <property type="project" value="InterPro"/>
</dbReference>
<dbReference type="InterPro" id="IPR000700">
    <property type="entry name" value="PAS-assoc_C"/>
</dbReference>
<feature type="domain" description="PAS" evidence="8">
    <location>
        <begin position="326"/>
        <end position="394"/>
    </location>
</feature>
<comment type="catalytic activity">
    <reaction evidence="1">
        <text>ATP + protein L-histidine = ADP + protein N-phospho-L-histidine.</text>
        <dbReference type="EC" id="2.7.13.3"/>
    </reaction>
</comment>
<dbReference type="AlphaFoldDB" id="A0AAV3XG17"/>
<name>A0AAV3XG17_9CYAN</name>
<evidence type="ECO:0000256" key="3">
    <source>
        <dbReference type="ARBA" id="ARBA00022553"/>
    </source>
</evidence>
<feature type="transmembrane region" description="Helical" evidence="7">
    <location>
        <begin position="21"/>
        <end position="43"/>
    </location>
</feature>
<dbReference type="Pfam" id="PF08447">
    <property type="entry name" value="PAS_3"/>
    <property type="match status" value="1"/>
</dbReference>
<gene>
    <name evidence="10" type="ORF">MiSe_40860</name>
</gene>
<dbReference type="EC" id="2.7.13.3" evidence="2"/>
<organism evidence="10 11">
    <name type="scientific">Microseira wollei NIES-4236</name>
    <dbReference type="NCBI Taxonomy" id="2530354"/>
    <lineage>
        <taxon>Bacteria</taxon>
        <taxon>Bacillati</taxon>
        <taxon>Cyanobacteriota</taxon>
        <taxon>Cyanophyceae</taxon>
        <taxon>Oscillatoriophycideae</taxon>
        <taxon>Aerosakkonematales</taxon>
        <taxon>Aerosakkonemataceae</taxon>
        <taxon>Microseira</taxon>
    </lineage>
</organism>
<dbReference type="Pfam" id="PF00989">
    <property type="entry name" value="PAS"/>
    <property type="match status" value="1"/>
</dbReference>
<feature type="domain" description="PAC" evidence="9">
    <location>
        <begin position="242"/>
        <end position="293"/>
    </location>
</feature>
<dbReference type="PANTHER" id="PTHR43304">
    <property type="entry name" value="PHYTOCHROME-LIKE PROTEIN CPH1"/>
    <property type="match status" value="1"/>
</dbReference>
<evidence type="ECO:0000313" key="11">
    <source>
        <dbReference type="Proteomes" id="UP001050975"/>
    </source>
</evidence>